<sequence>MTSRDRRSDNHQEVSSSRPQEPESWRDVVRGDYNYPDELDDLDRRSRRRAKKSWRRDDYAQRMAWMRRQRQAEPTSPLAIVVVVLLLAIIVLGFGGGLPSLLGRDEPKSGGVGLLTPSAPAAPAAGETQASTTSAGTAGTPTVIAPPPLTERPSPAATAAADSSARSWAQMFYTRNPAAESYDALVTKASRFTTSDVSDSLRRAGDSTYDALKTSQGMSRVSSIDVKPPKADSAPVDTPSRITRLVTVTIDVTGKQPQRIVLPLLLTLAFDGNAWVVSDIDGGTGP</sequence>
<comment type="caution">
    <text evidence="3">The sequence shown here is derived from an EMBL/GenBank/DDBJ whole genome shotgun (WGS) entry which is preliminary data.</text>
</comment>
<name>A0A4R0H7P1_9ACTN</name>
<feature type="compositionally biased region" description="Basic and acidic residues" evidence="1">
    <location>
        <begin position="1"/>
        <end position="12"/>
    </location>
</feature>
<feature type="transmembrane region" description="Helical" evidence="2">
    <location>
        <begin position="76"/>
        <end position="98"/>
    </location>
</feature>
<dbReference type="Proteomes" id="UP000292346">
    <property type="component" value="Unassembled WGS sequence"/>
</dbReference>
<evidence type="ECO:0000256" key="1">
    <source>
        <dbReference type="SAM" id="MobiDB-lite"/>
    </source>
</evidence>
<reference evidence="3 4" key="1">
    <citation type="submission" date="2019-02" db="EMBL/GenBank/DDBJ databases">
        <title>Kribbella capetownensis sp. nov. and Kribbella speibonae sp. nov., isolated from soil.</title>
        <authorList>
            <person name="Curtis S.M."/>
            <person name="Norton I."/>
            <person name="Everest G.J."/>
            <person name="Meyers P.R."/>
        </authorList>
    </citation>
    <scope>NUCLEOTIDE SEQUENCE [LARGE SCALE GENOMIC DNA]</scope>
    <source>
        <strain evidence="3 4">KCTC 29219</strain>
    </source>
</reference>
<gene>
    <name evidence="3" type="ORF">E0H45_27750</name>
</gene>
<feature type="compositionally biased region" description="Low complexity" evidence="1">
    <location>
        <begin position="119"/>
        <end position="140"/>
    </location>
</feature>
<dbReference type="AlphaFoldDB" id="A0A4R0H7P1"/>
<feature type="region of interest" description="Disordered" evidence="1">
    <location>
        <begin position="1"/>
        <end position="53"/>
    </location>
</feature>
<keyword evidence="2" id="KW-0812">Transmembrane</keyword>
<keyword evidence="2" id="KW-0472">Membrane</keyword>
<feature type="compositionally biased region" description="Basic and acidic residues" evidence="1">
    <location>
        <begin position="20"/>
        <end position="30"/>
    </location>
</feature>
<keyword evidence="4" id="KW-1185">Reference proteome</keyword>
<feature type="region of interest" description="Disordered" evidence="1">
    <location>
        <begin position="112"/>
        <end position="161"/>
    </location>
</feature>
<evidence type="ECO:0000313" key="4">
    <source>
        <dbReference type="Proteomes" id="UP000292346"/>
    </source>
</evidence>
<accession>A0A4R0H7P1</accession>
<evidence type="ECO:0000313" key="3">
    <source>
        <dbReference type="EMBL" id="TCC05798.1"/>
    </source>
</evidence>
<protein>
    <submittedName>
        <fullName evidence="3">Uncharacterized protein</fullName>
    </submittedName>
</protein>
<evidence type="ECO:0000256" key="2">
    <source>
        <dbReference type="SAM" id="Phobius"/>
    </source>
</evidence>
<dbReference type="EMBL" id="SJJZ01000003">
    <property type="protein sequence ID" value="TCC05798.1"/>
    <property type="molecule type" value="Genomic_DNA"/>
</dbReference>
<proteinExistence type="predicted"/>
<dbReference type="RefSeq" id="WP_131342685.1">
    <property type="nucleotide sequence ID" value="NZ_SJJZ01000003.1"/>
</dbReference>
<dbReference type="OrthoDB" id="3831246at2"/>
<keyword evidence="2" id="KW-1133">Transmembrane helix</keyword>
<organism evidence="3 4">
    <name type="scientific">Kribbella soli</name>
    <dbReference type="NCBI Taxonomy" id="1124743"/>
    <lineage>
        <taxon>Bacteria</taxon>
        <taxon>Bacillati</taxon>
        <taxon>Actinomycetota</taxon>
        <taxon>Actinomycetes</taxon>
        <taxon>Propionibacteriales</taxon>
        <taxon>Kribbellaceae</taxon>
        <taxon>Kribbella</taxon>
    </lineage>
</organism>